<evidence type="ECO:0000313" key="2">
    <source>
        <dbReference type="Proteomes" id="UP001610432"/>
    </source>
</evidence>
<name>A0ABR4LYC6_9EURO</name>
<accession>A0ABR4LYC6</accession>
<reference evidence="1 2" key="1">
    <citation type="submission" date="2024-07" db="EMBL/GenBank/DDBJ databases">
        <title>Section-level genome sequencing and comparative genomics of Aspergillus sections Usti and Cavernicolus.</title>
        <authorList>
            <consortium name="Lawrence Berkeley National Laboratory"/>
            <person name="Nybo J.L."/>
            <person name="Vesth T.C."/>
            <person name="Theobald S."/>
            <person name="Frisvad J.C."/>
            <person name="Larsen T.O."/>
            <person name="Kjaerboelling I."/>
            <person name="Rothschild-Mancinelli K."/>
            <person name="Lyhne E.K."/>
            <person name="Kogle M.E."/>
            <person name="Barry K."/>
            <person name="Clum A."/>
            <person name="Na H."/>
            <person name="Ledsgaard L."/>
            <person name="Lin J."/>
            <person name="Lipzen A."/>
            <person name="Kuo A."/>
            <person name="Riley R."/>
            <person name="Mondo S."/>
            <person name="Labutti K."/>
            <person name="Haridas S."/>
            <person name="Pangalinan J."/>
            <person name="Salamov A.A."/>
            <person name="Simmons B.A."/>
            <person name="Magnuson J.K."/>
            <person name="Chen J."/>
            <person name="Drula E."/>
            <person name="Henrissat B."/>
            <person name="Wiebenga A."/>
            <person name="Lubbers R.J."/>
            <person name="Gomes A.C."/>
            <person name="Macurrencykelacurrency M.R."/>
            <person name="Stajich J."/>
            <person name="Grigoriev I.V."/>
            <person name="Mortensen U.H."/>
            <person name="De Vries R.P."/>
            <person name="Baker S.E."/>
            <person name="Andersen M.R."/>
        </authorList>
    </citation>
    <scope>NUCLEOTIDE SEQUENCE [LARGE SCALE GENOMIC DNA]</scope>
    <source>
        <strain evidence="1 2">CBS 449.75</strain>
    </source>
</reference>
<dbReference type="GeneID" id="98146039"/>
<dbReference type="Proteomes" id="UP001610432">
    <property type="component" value="Unassembled WGS sequence"/>
</dbReference>
<evidence type="ECO:0008006" key="3">
    <source>
        <dbReference type="Google" id="ProtNLM"/>
    </source>
</evidence>
<evidence type="ECO:0000313" key="1">
    <source>
        <dbReference type="EMBL" id="KAL2869557.1"/>
    </source>
</evidence>
<organism evidence="1 2">
    <name type="scientific">Aspergillus lucknowensis</name>
    <dbReference type="NCBI Taxonomy" id="176173"/>
    <lineage>
        <taxon>Eukaryota</taxon>
        <taxon>Fungi</taxon>
        <taxon>Dikarya</taxon>
        <taxon>Ascomycota</taxon>
        <taxon>Pezizomycotina</taxon>
        <taxon>Eurotiomycetes</taxon>
        <taxon>Eurotiomycetidae</taxon>
        <taxon>Eurotiales</taxon>
        <taxon>Aspergillaceae</taxon>
        <taxon>Aspergillus</taxon>
        <taxon>Aspergillus subgen. Nidulantes</taxon>
    </lineage>
</organism>
<dbReference type="RefSeq" id="XP_070888536.1">
    <property type="nucleotide sequence ID" value="XM_071030967.1"/>
</dbReference>
<gene>
    <name evidence="1" type="ORF">BJX67DRAFT_370769</name>
</gene>
<dbReference type="EMBL" id="JBFXLQ010000009">
    <property type="protein sequence ID" value="KAL2869557.1"/>
    <property type="molecule type" value="Genomic_DNA"/>
</dbReference>
<comment type="caution">
    <text evidence="1">The sequence shown here is derived from an EMBL/GenBank/DDBJ whole genome shotgun (WGS) entry which is preliminary data.</text>
</comment>
<protein>
    <recommendedName>
        <fullName evidence="3">Restriction endonuclease domain-containing protein</fullName>
    </recommendedName>
</protein>
<keyword evidence="2" id="KW-1185">Reference proteome</keyword>
<proteinExistence type="predicted"/>
<sequence>MAGQGRSGHHRLAMETSWKETHILFSGLDQQTFKRDIENTSCRRINQSFDTYLPHAGILLLEMPASDVHETASNRLNLLIMEALPRRLCRTLSMAGKAGFQSASRLKCADQGYIPISLPPGRSRNWPSVVIECGWSESRAKLERDCRWWLHASGGDIKIALSISKLAQTIVISQTRSHPIRITGAPLCLEFDKVFLRQPTRAEHNIEIAAEDLRFLAQDIWRIHSNV</sequence>